<dbReference type="Proteomes" id="UP000824366">
    <property type="component" value="Chromosome"/>
</dbReference>
<proteinExistence type="predicted"/>
<reference evidence="1 2" key="1">
    <citation type="journal article" date="2021" name="Microbiol. Spectr.">
        <title>A Single Bacterium Capable of Oxidation and Reduction of Iron at Circumneutral pH.</title>
        <authorList>
            <person name="Kato S."/>
            <person name="Ohkuma M."/>
        </authorList>
    </citation>
    <scope>NUCLEOTIDE SEQUENCE [LARGE SCALE GENOMIC DNA]</scope>
    <source>
        <strain evidence="1 2">MIZ03</strain>
    </source>
</reference>
<keyword evidence="2" id="KW-1185">Reference proteome</keyword>
<evidence type="ECO:0000313" key="2">
    <source>
        <dbReference type="Proteomes" id="UP000824366"/>
    </source>
</evidence>
<dbReference type="EMBL" id="AP024238">
    <property type="protein sequence ID" value="BCO26346.1"/>
    <property type="molecule type" value="Genomic_DNA"/>
</dbReference>
<evidence type="ECO:0000313" key="1">
    <source>
        <dbReference type="EMBL" id="BCO26346.1"/>
    </source>
</evidence>
<sequence>MHPASHSIDVITPLKAFWRWLVATPGQSQPLDHTFDLPVVTHQPGIHTPYDLTLQHQPHAESQAQVHRPLRMIRVMEAGQTSSQVGRMVISGRMADVCAELDRLAAFETQLH</sequence>
<accession>A0ABM7MJJ4</accession>
<organism evidence="1 2">
    <name type="scientific">Rhodoferax lithotrophicus</name>
    <dbReference type="NCBI Taxonomy" id="2798804"/>
    <lineage>
        <taxon>Bacteria</taxon>
        <taxon>Pseudomonadati</taxon>
        <taxon>Pseudomonadota</taxon>
        <taxon>Betaproteobacteria</taxon>
        <taxon>Burkholderiales</taxon>
        <taxon>Comamonadaceae</taxon>
        <taxon>Rhodoferax</taxon>
    </lineage>
</organism>
<name>A0ABM7MJJ4_9BURK</name>
<protein>
    <submittedName>
        <fullName evidence="1">Uncharacterized protein</fullName>
    </submittedName>
</protein>
<gene>
    <name evidence="1" type="ORF">MIZ03_1226</name>
</gene>
<dbReference type="RefSeq" id="WP_223909673.1">
    <property type="nucleotide sequence ID" value="NZ_AP024238.1"/>
</dbReference>